<proteinExistence type="predicted"/>
<comment type="caution">
    <text evidence="1">The sequence shown here is derived from an EMBL/GenBank/DDBJ whole genome shotgun (WGS) entry which is preliminary data.</text>
</comment>
<dbReference type="AlphaFoldDB" id="A0A1F8DSX2"/>
<organism evidence="1 2">
    <name type="scientific">Candidatus Wolfebacteria bacterium RIFCSPLOWO2_01_FULL_45_19</name>
    <dbReference type="NCBI Taxonomy" id="1802557"/>
    <lineage>
        <taxon>Bacteria</taxon>
        <taxon>Candidatus Wolfeibacteriota</taxon>
    </lineage>
</organism>
<dbReference type="EMBL" id="MGIR01000001">
    <property type="protein sequence ID" value="OGM91720.1"/>
    <property type="molecule type" value="Genomic_DNA"/>
</dbReference>
<reference evidence="1 2" key="1">
    <citation type="journal article" date="2016" name="Nat. Commun.">
        <title>Thousands of microbial genomes shed light on interconnected biogeochemical processes in an aquifer system.</title>
        <authorList>
            <person name="Anantharaman K."/>
            <person name="Brown C.T."/>
            <person name="Hug L.A."/>
            <person name="Sharon I."/>
            <person name="Castelle C.J."/>
            <person name="Probst A.J."/>
            <person name="Thomas B.C."/>
            <person name="Singh A."/>
            <person name="Wilkins M.J."/>
            <person name="Karaoz U."/>
            <person name="Brodie E.L."/>
            <person name="Williams K.H."/>
            <person name="Hubbard S.S."/>
            <person name="Banfield J.F."/>
        </authorList>
    </citation>
    <scope>NUCLEOTIDE SEQUENCE [LARGE SCALE GENOMIC DNA]</scope>
</reference>
<dbReference type="Proteomes" id="UP000178946">
    <property type="component" value="Unassembled WGS sequence"/>
</dbReference>
<sequence>MKEKQNEDQTQEQEAKNELEHTLGIMATWFKAKLPAGARLSDLVQKLKEEATERGLHDFNIHEYLMRLNDVDVEFDQNGKLKEDPVLTESSVLSLVVKKLTGGN</sequence>
<evidence type="ECO:0000313" key="2">
    <source>
        <dbReference type="Proteomes" id="UP000178946"/>
    </source>
</evidence>
<accession>A0A1F8DSX2</accession>
<name>A0A1F8DSX2_9BACT</name>
<protein>
    <submittedName>
        <fullName evidence="1">Uncharacterized protein</fullName>
    </submittedName>
</protein>
<gene>
    <name evidence="1" type="ORF">A3A20_02180</name>
</gene>
<dbReference type="STRING" id="1802557.A3A20_02180"/>
<evidence type="ECO:0000313" key="1">
    <source>
        <dbReference type="EMBL" id="OGM91720.1"/>
    </source>
</evidence>